<name>A0ACB8SLC7_9AGAM</name>
<evidence type="ECO:0000313" key="1">
    <source>
        <dbReference type="EMBL" id="KAI0057179.1"/>
    </source>
</evidence>
<evidence type="ECO:0000313" key="2">
    <source>
        <dbReference type="Proteomes" id="UP000814140"/>
    </source>
</evidence>
<comment type="caution">
    <text evidence="1">The sequence shown here is derived from an EMBL/GenBank/DDBJ whole genome shotgun (WGS) entry which is preliminary data.</text>
</comment>
<gene>
    <name evidence="1" type="ORF">BV25DRAFT_1454790</name>
</gene>
<dbReference type="Proteomes" id="UP000814140">
    <property type="component" value="Unassembled WGS sequence"/>
</dbReference>
<organism evidence="1 2">
    <name type="scientific">Artomyces pyxidatus</name>
    <dbReference type="NCBI Taxonomy" id="48021"/>
    <lineage>
        <taxon>Eukaryota</taxon>
        <taxon>Fungi</taxon>
        <taxon>Dikarya</taxon>
        <taxon>Basidiomycota</taxon>
        <taxon>Agaricomycotina</taxon>
        <taxon>Agaricomycetes</taxon>
        <taxon>Russulales</taxon>
        <taxon>Auriscalpiaceae</taxon>
        <taxon>Artomyces</taxon>
    </lineage>
</organism>
<reference evidence="1" key="2">
    <citation type="journal article" date="2022" name="New Phytol.">
        <title>Evolutionary transition to the ectomycorrhizal habit in the genomes of a hyperdiverse lineage of mushroom-forming fungi.</title>
        <authorList>
            <person name="Looney B."/>
            <person name="Miyauchi S."/>
            <person name="Morin E."/>
            <person name="Drula E."/>
            <person name="Courty P.E."/>
            <person name="Kohler A."/>
            <person name="Kuo A."/>
            <person name="LaButti K."/>
            <person name="Pangilinan J."/>
            <person name="Lipzen A."/>
            <person name="Riley R."/>
            <person name="Andreopoulos W."/>
            <person name="He G."/>
            <person name="Johnson J."/>
            <person name="Nolan M."/>
            <person name="Tritt A."/>
            <person name="Barry K.W."/>
            <person name="Grigoriev I.V."/>
            <person name="Nagy L.G."/>
            <person name="Hibbett D."/>
            <person name="Henrissat B."/>
            <person name="Matheny P.B."/>
            <person name="Labbe J."/>
            <person name="Martin F.M."/>
        </authorList>
    </citation>
    <scope>NUCLEOTIDE SEQUENCE</scope>
    <source>
        <strain evidence="1">HHB10654</strain>
    </source>
</reference>
<protein>
    <submittedName>
        <fullName evidence="1">Uncharacterized protein</fullName>
    </submittedName>
</protein>
<sequence>MARLDDSYLEISIQPRDRVNGSYDPVSKSRRDTRPPQPAINWDVSGVNMQAEREEHDDKWIDVVQRMSIASIVRTQREDTERMLDDAMGDLKATVLARVPQVVEEKIEEKELLGRNWMSAKVTSGFEELEGGLRARWEGFIAQQTGRQDAADRRLADHDRGLEDVKKRLMPVERALREGKATTDGIANRLDATERAVESKGAVMEDWLKRLELKFEERAKAQDAKIKALQESEEEQRQSLRNAKDEAAKLRRELEACRDVSDKAQSRCEELEKLVSTYKDQCARIENALKTKLEEQSARMEKERQQAEDAHREEMAGVKDRLAAAEQVLKDHFPKTQEEREKEEKEAEEKERKRRAALSMAEAWAEYEARWKNINDRQHTFKTIPWPIHPLVSRLDDITKDLVEKFVLSDQHSRGVPRKERIRKAQLRWHPDKFWAILTREMTEKDRNEVIEGVNLVAGFLNAL</sequence>
<proteinExistence type="predicted"/>
<dbReference type="EMBL" id="MU277251">
    <property type="protein sequence ID" value="KAI0057179.1"/>
    <property type="molecule type" value="Genomic_DNA"/>
</dbReference>
<keyword evidence="2" id="KW-1185">Reference proteome</keyword>
<reference evidence="1" key="1">
    <citation type="submission" date="2021-03" db="EMBL/GenBank/DDBJ databases">
        <authorList>
            <consortium name="DOE Joint Genome Institute"/>
            <person name="Ahrendt S."/>
            <person name="Looney B.P."/>
            <person name="Miyauchi S."/>
            <person name="Morin E."/>
            <person name="Drula E."/>
            <person name="Courty P.E."/>
            <person name="Chicoki N."/>
            <person name="Fauchery L."/>
            <person name="Kohler A."/>
            <person name="Kuo A."/>
            <person name="Labutti K."/>
            <person name="Pangilinan J."/>
            <person name="Lipzen A."/>
            <person name="Riley R."/>
            <person name="Andreopoulos W."/>
            <person name="He G."/>
            <person name="Johnson J."/>
            <person name="Barry K.W."/>
            <person name="Grigoriev I.V."/>
            <person name="Nagy L."/>
            <person name="Hibbett D."/>
            <person name="Henrissat B."/>
            <person name="Matheny P.B."/>
            <person name="Labbe J."/>
            <person name="Martin F."/>
        </authorList>
    </citation>
    <scope>NUCLEOTIDE SEQUENCE</scope>
    <source>
        <strain evidence="1">HHB10654</strain>
    </source>
</reference>
<accession>A0ACB8SLC7</accession>